<dbReference type="EMBL" id="CP117167">
    <property type="protein sequence ID" value="WCT15013.1"/>
    <property type="molecule type" value="Genomic_DNA"/>
</dbReference>
<evidence type="ECO:0000256" key="8">
    <source>
        <dbReference type="SAM" id="Coils"/>
    </source>
</evidence>
<evidence type="ECO:0000256" key="6">
    <source>
        <dbReference type="PROSITE-ProRule" id="PRU00169"/>
    </source>
</evidence>
<dbReference type="InterPro" id="IPR003661">
    <property type="entry name" value="HisK_dim/P_dom"/>
</dbReference>
<feature type="domain" description="Response regulatory" evidence="10">
    <location>
        <begin position="617"/>
        <end position="733"/>
    </location>
</feature>
<dbReference type="InterPro" id="IPR004358">
    <property type="entry name" value="Sig_transdc_His_kin-like_C"/>
</dbReference>
<proteinExistence type="predicted"/>
<evidence type="ECO:0000256" key="4">
    <source>
        <dbReference type="ARBA" id="ARBA00022679"/>
    </source>
</evidence>
<dbReference type="Pfam" id="PF00072">
    <property type="entry name" value="Response_reg"/>
    <property type="match status" value="1"/>
</dbReference>
<dbReference type="Gene3D" id="3.30.565.10">
    <property type="entry name" value="Histidine kinase-like ATPase, C-terminal domain"/>
    <property type="match status" value="1"/>
</dbReference>
<keyword evidence="7" id="KW-0802">TPR repeat</keyword>
<dbReference type="Pfam" id="PF02518">
    <property type="entry name" value="HATPase_c"/>
    <property type="match status" value="1"/>
</dbReference>
<feature type="repeat" description="TPR" evidence="7">
    <location>
        <begin position="211"/>
        <end position="244"/>
    </location>
</feature>
<dbReference type="PANTHER" id="PTHR43047">
    <property type="entry name" value="TWO-COMPONENT HISTIDINE PROTEIN KINASE"/>
    <property type="match status" value="1"/>
</dbReference>
<evidence type="ECO:0000313" key="12">
    <source>
        <dbReference type="Proteomes" id="UP001216139"/>
    </source>
</evidence>
<comment type="catalytic activity">
    <reaction evidence="1">
        <text>ATP + protein L-histidine = ADP + protein N-phospho-L-histidine.</text>
        <dbReference type="EC" id="2.7.13.3"/>
    </reaction>
</comment>
<protein>
    <recommendedName>
        <fullName evidence="2">histidine kinase</fullName>
        <ecNumber evidence="2">2.7.13.3</ecNumber>
    </recommendedName>
</protein>
<accession>A0ABY7TFN7</accession>
<dbReference type="Gene3D" id="3.40.50.2300">
    <property type="match status" value="1"/>
</dbReference>
<dbReference type="InterPro" id="IPR011990">
    <property type="entry name" value="TPR-like_helical_dom_sf"/>
</dbReference>
<dbReference type="PROSITE" id="PS50110">
    <property type="entry name" value="RESPONSE_REGULATORY"/>
    <property type="match status" value="1"/>
</dbReference>
<keyword evidence="5" id="KW-0418">Kinase</keyword>
<dbReference type="PRINTS" id="PR00344">
    <property type="entry name" value="BCTRLSENSOR"/>
</dbReference>
<dbReference type="Pfam" id="PF00512">
    <property type="entry name" value="HisKA"/>
    <property type="match status" value="1"/>
</dbReference>
<evidence type="ECO:0000256" key="1">
    <source>
        <dbReference type="ARBA" id="ARBA00000085"/>
    </source>
</evidence>
<dbReference type="Gene3D" id="1.25.40.10">
    <property type="entry name" value="Tetratricopeptide repeat domain"/>
    <property type="match status" value="1"/>
</dbReference>
<evidence type="ECO:0000259" key="9">
    <source>
        <dbReference type="PROSITE" id="PS50109"/>
    </source>
</evidence>
<feature type="repeat" description="TPR" evidence="7">
    <location>
        <begin position="171"/>
        <end position="204"/>
    </location>
</feature>
<dbReference type="Pfam" id="PF13424">
    <property type="entry name" value="TPR_12"/>
    <property type="match status" value="2"/>
</dbReference>
<feature type="repeat" description="TPR" evidence="7">
    <location>
        <begin position="251"/>
        <end position="284"/>
    </location>
</feature>
<sequence length="733" mass="83372">MDTVVNDPVKQINSLLDEAYKTRIHNLKKSTQLASKALKQSREIDNAALTGHSLNRLSLFYMIMGEYKRAITMAKEAIKHFENLNDERGVADAKYSIAGVYYKTDNYHLGLVYLMDCLIIYRKYNDYHNQARAQKSLGTIYEYIGDVRNAMRAYESSIEAAEKIKDDNLISNVYNPLSGIYLKQGNIKKAMHLIEDAIELKNDSGDIRGLAFSIYGRGKVYTKTGEYHKAERDFKEALVIHNREKDNLGIAMALYKMGVLYEAMGRNAEAKETLQKALELSTRYNIIFIKFKSNHLLYQIYKKENNTEKSLEYLELYLQQKEAVINTQTLQVIENYEMITKMDALKNDAKAQIERAEILEKKELAEQTAKMKQEFLSTMSHEIRTPLNAVITITSLLSERSEPGEKDLFDSLKFASNNLLLIINDILDFTKLDADKVQLEPHPCEFNSLIKRITRTYDQMATEKGLKPSVILDPTIWESYEMDETKIVQILGNLISNAIKYTEEGTVQLEVKKIGSDDHHDTLRFIISDTGVGIPPEYFDKMFQSFSQPKSITTRKQGGSGLGLAIVKKLIELHNSEIFVESEVGKGSVFHFDITLRRSITIAKPPAKSFNDIRNCNILLAEDNMINAMVARKLLSKWGITAEHAKNGLEAIAMSQLKSYDFILMDIHMPEMNGFDATAHIRNNTNPNSDTPIFALTADITAEHQAEYVDYFSGFLRKPIEVDKLHAALTGTL</sequence>
<evidence type="ECO:0000256" key="7">
    <source>
        <dbReference type="PROSITE-ProRule" id="PRU00339"/>
    </source>
</evidence>
<dbReference type="SMART" id="SM00448">
    <property type="entry name" value="REC"/>
    <property type="match status" value="1"/>
</dbReference>
<dbReference type="SUPFAM" id="SSF47384">
    <property type="entry name" value="Homodimeric domain of signal transducing histidine kinase"/>
    <property type="match status" value="1"/>
</dbReference>
<dbReference type="EC" id="2.7.13.3" evidence="2"/>
<dbReference type="InterPro" id="IPR019734">
    <property type="entry name" value="TPR_rpt"/>
</dbReference>
<gene>
    <name evidence="11" type="ORF">PQO05_13825</name>
</gene>
<evidence type="ECO:0000256" key="3">
    <source>
        <dbReference type="ARBA" id="ARBA00022553"/>
    </source>
</evidence>
<dbReference type="InterPro" id="IPR003594">
    <property type="entry name" value="HATPase_dom"/>
</dbReference>
<evidence type="ECO:0000313" key="11">
    <source>
        <dbReference type="EMBL" id="WCT15013.1"/>
    </source>
</evidence>
<dbReference type="SUPFAM" id="SSF48452">
    <property type="entry name" value="TPR-like"/>
    <property type="match status" value="2"/>
</dbReference>
<dbReference type="Proteomes" id="UP001216139">
    <property type="component" value="Chromosome"/>
</dbReference>
<dbReference type="InterPro" id="IPR001789">
    <property type="entry name" value="Sig_transdc_resp-reg_receiver"/>
</dbReference>
<dbReference type="CDD" id="cd00082">
    <property type="entry name" value="HisKA"/>
    <property type="match status" value="1"/>
</dbReference>
<feature type="coiled-coil region" evidence="8">
    <location>
        <begin position="339"/>
        <end position="366"/>
    </location>
</feature>
<dbReference type="PROSITE" id="PS50005">
    <property type="entry name" value="TPR"/>
    <property type="match status" value="4"/>
</dbReference>
<dbReference type="CDD" id="cd17546">
    <property type="entry name" value="REC_hyHK_CKI1_RcsC-like"/>
    <property type="match status" value="1"/>
</dbReference>
<dbReference type="Gene3D" id="1.10.287.130">
    <property type="match status" value="1"/>
</dbReference>
<dbReference type="InterPro" id="IPR036097">
    <property type="entry name" value="HisK_dim/P_sf"/>
</dbReference>
<keyword evidence="4" id="KW-0808">Transferase</keyword>
<dbReference type="RefSeq" id="WP_273633505.1">
    <property type="nucleotide sequence ID" value="NZ_CP117167.1"/>
</dbReference>
<reference evidence="11 12" key="1">
    <citation type="submission" date="2023-02" db="EMBL/GenBank/DDBJ databases">
        <title>Genome sequence of Mucilaginibacter jinjuensis strain KACC 16571.</title>
        <authorList>
            <person name="Kim S."/>
            <person name="Heo J."/>
            <person name="Kwon S.-W."/>
        </authorList>
    </citation>
    <scope>NUCLEOTIDE SEQUENCE [LARGE SCALE GENOMIC DNA]</scope>
    <source>
        <strain evidence="11 12">KACC 16571</strain>
    </source>
</reference>
<dbReference type="InterPro" id="IPR011006">
    <property type="entry name" value="CheY-like_superfamily"/>
</dbReference>
<dbReference type="PROSITE" id="PS50109">
    <property type="entry name" value="HIS_KIN"/>
    <property type="match status" value="1"/>
</dbReference>
<organism evidence="11 12">
    <name type="scientific">Mucilaginibacter jinjuensis</name>
    <dbReference type="NCBI Taxonomy" id="1176721"/>
    <lineage>
        <taxon>Bacteria</taxon>
        <taxon>Pseudomonadati</taxon>
        <taxon>Bacteroidota</taxon>
        <taxon>Sphingobacteriia</taxon>
        <taxon>Sphingobacteriales</taxon>
        <taxon>Sphingobacteriaceae</taxon>
        <taxon>Mucilaginibacter</taxon>
    </lineage>
</organism>
<evidence type="ECO:0000256" key="2">
    <source>
        <dbReference type="ARBA" id="ARBA00012438"/>
    </source>
</evidence>
<keyword evidence="8" id="KW-0175">Coiled coil</keyword>
<dbReference type="SUPFAM" id="SSF55874">
    <property type="entry name" value="ATPase domain of HSP90 chaperone/DNA topoisomerase II/histidine kinase"/>
    <property type="match status" value="1"/>
</dbReference>
<evidence type="ECO:0000259" key="10">
    <source>
        <dbReference type="PROSITE" id="PS50110"/>
    </source>
</evidence>
<dbReference type="InterPro" id="IPR036890">
    <property type="entry name" value="HATPase_C_sf"/>
</dbReference>
<keyword evidence="12" id="KW-1185">Reference proteome</keyword>
<dbReference type="SUPFAM" id="SSF52172">
    <property type="entry name" value="CheY-like"/>
    <property type="match status" value="1"/>
</dbReference>
<dbReference type="SMART" id="SM00388">
    <property type="entry name" value="HisKA"/>
    <property type="match status" value="1"/>
</dbReference>
<evidence type="ECO:0000256" key="5">
    <source>
        <dbReference type="ARBA" id="ARBA00022777"/>
    </source>
</evidence>
<dbReference type="Pfam" id="PF13181">
    <property type="entry name" value="TPR_8"/>
    <property type="match status" value="1"/>
</dbReference>
<dbReference type="InterPro" id="IPR005467">
    <property type="entry name" value="His_kinase_dom"/>
</dbReference>
<dbReference type="SMART" id="SM00028">
    <property type="entry name" value="TPR"/>
    <property type="match status" value="6"/>
</dbReference>
<dbReference type="SMART" id="SM00387">
    <property type="entry name" value="HATPase_c"/>
    <property type="match status" value="1"/>
</dbReference>
<feature type="domain" description="Histidine kinase" evidence="9">
    <location>
        <begin position="378"/>
        <end position="598"/>
    </location>
</feature>
<name>A0ABY7TFN7_9SPHI</name>
<feature type="repeat" description="TPR" evidence="7">
    <location>
        <begin position="131"/>
        <end position="164"/>
    </location>
</feature>
<keyword evidence="3 6" id="KW-0597">Phosphoprotein</keyword>
<dbReference type="CDD" id="cd16922">
    <property type="entry name" value="HATPase_EvgS-ArcB-TorS-like"/>
    <property type="match status" value="1"/>
</dbReference>
<feature type="modified residue" description="4-aspartylphosphate" evidence="6">
    <location>
        <position position="666"/>
    </location>
</feature>